<dbReference type="InterPro" id="IPR007112">
    <property type="entry name" value="Expansin/allergen_DPBB_dom"/>
</dbReference>
<dbReference type="AlphaFoldDB" id="A0AAP0EXQ1"/>
<protein>
    <recommendedName>
        <fullName evidence="1">Expansin-like EG45 domain-containing protein</fullName>
    </recommendedName>
</protein>
<dbReference type="Pfam" id="PF07714">
    <property type="entry name" value="PK_Tyr_Ser-Thr"/>
    <property type="match status" value="1"/>
</dbReference>
<dbReference type="PROSITE" id="PS50842">
    <property type="entry name" value="EXPANSIN_EG45"/>
    <property type="match status" value="1"/>
</dbReference>
<dbReference type="GO" id="GO:0004672">
    <property type="term" value="F:protein kinase activity"/>
    <property type="evidence" value="ECO:0007669"/>
    <property type="project" value="InterPro"/>
</dbReference>
<dbReference type="Gene3D" id="2.40.40.10">
    <property type="entry name" value="RlpA-like domain"/>
    <property type="match status" value="1"/>
</dbReference>
<comment type="caution">
    <text evidence="2">The sequence shown here is derived from an EMBL/GenBank/DDBJ whole genome shotgun (WGS) entry which is preliminary data.</text>
</comment>
<dbReference type="PANTHER" id="PTHR47480:SF5">
    <property type="entry name" value="EG45-LIKE DOMAIN CONTAINING PROTEIN"/>
    <property type="match status" value="1"/>
</dbReference>
<dbReference type="InterPro" id="IPR036908">
    <property type="entry name" value="RlpA-like_sf"/>
</dbReference>
<feature type="domain" description="Expansin-like EG45" evidence="1">
    <location>
        <begin position="70"/>
        <end position="126"/>
    </location>
</feature>
<proteinExistence type="predicted"/>
<dbReference type="SUPFAM" id="SSF56112">
    <property type="entry name" value="Protein kinase-like (PK-like)"/>
    <property type="match status" value="1"/>
</dbReference>
<dbReference type="PANTHER" id="PTHR47480">
    <property type="entry name" value="EG45-LIKE DOMAIN CONTAINING PROTEIN"/>
    <property type="match status" value="1"/>
</dbReference>
<name>A0AAP0EXQ1_9MAGN</name>
<gene>
    <name evidence="2" type="ORF">Syun_025807</name>
</gene>
<evidence type="ECO:0000313" key="3">
    <source>
        <dbReference type="Proteomes" id="UP001420932"/>
    </source>
</evidence>
<dbReference type="SUPFAM" id="SSF50685">
    <property type="entry name" value="Barwin-like endoglucanases"/>
    <property type="match status" value="1"/>
</dbReference>
<dbReference type="EMBL" id="JBBNAF010000011">
    <property type="protein sequence ID" value="KAK9098762.1"/>
    <property type="molecule type" value="Genomic_DNA"/>
</dbReference>
<dbReference type="InterPro" id="IPR001245">
    <property type="entry name" value="Ser-Thr/Tyr_kinase_cat_dom"/>
</dbReference>
<evidence type="ECO:0000313" key="2">
    <source>
        <dbReference type="EMBL" id="KAK9098762.1"/>
    </source>
</evidence>
<reference evidence="2 3" key="1">
    <citation type="submission" date="2024-01" db="EMBL/GenBank/DDBJ databases">
        <title>Genome assemblies of Stephania.</title>
        <authorList>
            <person name="Yang L."/>
        </authorList>
    </citation>
    <scope>NUCLEOTIDE SEQUENCE [LARGE SCALE GENOMIC DNA]</scope>
    <source>
        <strain evidence="2">YNDBR</strain>
        <tissue evidence="2">Leaf</tissue>
    </source>
</reference>
<keyword evidence="3" id="KW-1185">Reference proteome</keyword>
<organism evidence="2 3">
    <name type="scientific">Stephania yunnanensis</name>
    <dbReference type="NCBI Taxonomy" id="152371"/>
    <lineage>
        <taxon>Eukaryota</taxon>
        <taxon>Viridiplantae</taxon>
        <taxon>Streptophyta</taxon>
        <taxon>Embryophyta</taxon>
        <taxon>Tracheophyta</taxon>
        <taxon>Spermatophyta</taxon>
        <taxon>Magnoliopsida</taxon>
        <taxon>Ranunculales</taxon>
        <taxon>Menispermaceae</taxon>
        <taxon>Menispermoideae</taxon>
        <taxon>Cissampelideae</taxon>
        <taxon>Stephania</taxon>
    </lineage>
</organism>
<dbReference type="Gene3D" id="3.30.200.20">
    <property type="entry name" value="Phosphorylase Kinase, domain 1"/>
    <property type="match status" value="1"/>
</dbReference>
<dbReference type="InterPro" id="IPR011009">
    <property type="entry name" value="Kinase-like_dom_sf"/>
</dbReference>
<sequence>MRFGHVADNSCLAKNSPRMLLGERYCRELKHRNLVQILGYCIEEEKQMLVYEYMPNKSLDFLIFVKVETETRCNGGDQNQLPEGDTFGAVSNGLWDNGAACGPRYHIRCINGLGSPCKDGSIVVTVDTVINWRPRTQWTRTRGLITG</sequence>
<accession>A0AAP0EXQ1</accession>
<dbReference type="Proteomes" id="UP001420932">
    <property type="component" value="Unassembled WGS sequence"/>
</dbReference>
<evidence type="ECO:0000259" key="1">
    <source>
        <dbReference type="PROSITE" id="PS50842"/>
    </source>
</evidence>